<evidence type="ECO:0000256" key="4">
    <source>
        <dbReference type="ARBA" id="ARBA00018697"/>
    </source>
</evidence>
<dbReference type="EMBL" id="HAAF01009332">
    <property type="protein sequence ID" value="CCP81156.1"/>
    <property type="molecule type" value="mRNA"/>
</dbReference>
<comment type="function">
    <text evidence="1">Cytokine that stimulates the growth and differentiation of hematopoietic precursor cells from various lineages, including granulocytes, macrophages, eosinophils and erythrocytes.</text>
</comment>
<keyword evidence="5" id="KW-0202">Cytokine</keyword>
<evidence type="ECO:0000256" key="1">
    <source>
        <dbReference type="ARBA" id="ARBA00003164"/>
    </source>
</evidence>
<gene>
    <name evidence="14" type="primary">CSF2</name>
</gene>
<protein>
    <recommendedName>
        <fullName evidence="4">Granulocyte-macrophage colony-stimulating factor</fullName>
    </recommendedName>
    <alternativeName>
        <fullName evidence="12">Colony-stimulating factor</fullName>
    </alternativeName>
</protein>
<evidence type="ECO:0000256" key="9">
    <source>
        <dbReference type="ARBA" id="ARBA00023157"/>
    </source>
</evidence>
<feature type="signal peptide" evidence="13">
    <location>
        <begin position="1"/>
        <end position="21"/>
    </location>
</feature>
<dbReference type="PANTHER" id="PTHR10059">
    <property type="entry name" value="GRANULOCYTE-MACROPHAGE COLONY-STIMULATING FACTOR GM-CSF"/>
    <property type="match status" value="1"/>
</dbReference>
<evidence type="ECO:0000313" key="14">
    <source>
        <dbReference type="EMBL" id="CCP81156.1"/>
    </source>
</evidence>
<evidence type="ECO:0000256" key="8">
    <source>
        <dbReference type="ARBA" id="ARBA00023030"/>
    </source>
</evidence>
<dbReference type="SUPFAM" id="SSF47266">
    <property type="entry name" value="4-helical cytokines"/>
    <property type="match status" value="1"/>
</dbReference>
<feature type="chain" id="PRO_5004669037" description="Granulocyte-macrophage colony-stimulating factor" evidence="13">
    <location>
        <begin position="22"/>
        <end position="157"/>
    </location>
</feature>
<dbReference type="GO" id="GO:0005615">
    <property type="term" value="C:extracellular space"/>
    <property type="evidence" value="ECO:0007669"/>
    <property type="project" value="UniProtKB-KW"/>
</dbReference>
<dbReference type="GO" id="GO:0008083">
    <property type="term" value="F:growth factor activity"/>
    <property type="evidence" value="ECO:0007669"/>
    <property type="project" value="UniProtKB-KW"/>
</dbReference>
<evidence type="ECO:0000256" key="12">
    <source>
        <dbReference type="ARBA" id="ARBA00029601"/>
    </source>
</evidence>
<dbReference type="GO" id="GO:0030099">
    <property type="term" value="P:myeloid cell differentiation"/>
    <property type="evidence" value="ECO:0007669"/>
    <property type="project" value="TreeGrafter"/>
</dbReference>
<evidence type="ECO:0000256" key="7">
    <source>
        <dbReference type="ARBA" id="ARBA00022729"/>
    </source>
</evidence>
<dbReference type="PRINTS" id="PR00693">
    <property type="entry name" value="GMCSFACTOR"/>
</dbReference>
<evidence type="ECO:0000256" key="10">
    <source>
        <dbReference type="ARBA" id="ARBA00023180"/>
    </source>
</evidence>
<organism evidence="14">
    <name type="scientific">Neovison vison</name>
    <name type="common">American mink</name>
    <name type="synonym">Mustela vison</name>
    <dbReference type="NCBI Taxonomy" id="452646"/>
    <lineage>
        <taxon>Eukaryota</taxon>
        <taxon>Metazoa</taxon>
        <taxon>Chordata</taxon>
        <taxon>Craniata</taxon>
        <taxon>Vertebrata</taxon>
        <taxon>Euteleostomi</taxon>
        <taxon>Mammalia</taxon>
        <taxon>Eutheria</taxon>
        <taxon>Laurasiatheria</taxon>
        <taxon>Carnivora</taxon>
        <taxon>Caniformia</taxon>
        <taxon>Musteloidea</taxon>
        <taxon>Mustelidae</taxon>
        <taxon>Mustelinae</taxon>
        <taxon>Neogale</taxon>
    </lineage>
</organism>
<keyword evidence="10" id="KW-0325">Glycoprotein</keyword>
<keyword evidence="7 13" id="KW-0732">Signal</keyword>
<dbReference type="InterPro" id="IPR009079">
    <property type="entry name" value="4_helix_cytokine-like_core"/>
</dbReference>
<dbReference type="GO" id="GO:0005125">
    <property type="term" value="F:cytokine activity"/>
    <property type="evidence" value="ECO:0007669"/>
    <property type="project" value="UniProtKB-KW"/>
</dbReference>
<keyword evidence="8" id="KW-0339">Growth factor</keyword>
<sequence length="157" mass="17829">TPRRRWLQNLLFLGTVVCSISAPTSLPRPVTRPSRHVDAIQEALSLLNKSSDETAVMNEPVKVVSGMFDRQEPTCLQTRLQLYSEGLRGSLISLKQPLTLMANHYKQHCLETPETPCATQTITFRNFKENLKEFLFNIPFDCWQPETTEAGPTRSQP</sequence>
<name>U6DEX1_NEOVI</name>
<reference evidence="14" key="1">
    <citation type="submission" date="2012-11" db="EMBL/GenBank/DDBJ databases">
        <title>An American mink transcriptome.</title>
        <authorList>
            <person name="Anistoroaei R."/>
            <person name="Christensen K."/>
        </authorList>
    </citation>
    <scope>NUCLEOTIDE SEQUENCE</scope>
    <source>
        <tissue evidence="14">Pool of brain</tissue>
    </source>
</reference>
<evidence type="ECO:0000256" key="6">
    <source>
        <dbReference type="ARBA" id="ARBA00022525"/>
    </source>
</evidence>
<feature type="non-terminal residue" evidence="14">
    <location>
        <position position="1"/>
    </location>
</feature>
<evidence type="ECO:0000256" key="5">
    <source>
        <dbReference type="ARBA" id="ARBA00022514"/>
    </source>
</evidence>
<comment type="similarity">
    <text evidence="3">Belongs to the GM-CSF family.</text>
</comment>
<evidence type="ECO:0000256" key="3">
    <source>
        <dbReference type="ARBA" id="ARBA00009378"/>
    </source>
</evidence>
<proteinExistence type="evidence at transcript level"/>
<dbReference type="Pfam" id="PF01109">
    <property type="entry name" value="GM_CSF"/>
    <property type="match status" value="1"/>
</dbReference>
<comment type="subunit">
    <text evidence="11">Monomer. The signaling GM-CSF receptor complex is a dodecamer of two head-to-head hexamers of two alpha, two beta, and two ligand subunits.</text>
</comment>
<dbReference type="GO" id="GO:0006955">
    <property type="term" value="P:immune response"/>
    <property type="evidence" value="ECO:0007669"/>
    <property type="project" value="InterPro"/>
</dbReference>
<keyword evidence="6" id="KW-0964">Secreted</keyword>
<dbReference type="CDD" id="cd00040">
    <property type="entry name" value="CSF2"/>
    <property type="match status" value="1"/>
</dbReference>
<dbReference type="Gene3D" id="1.20.1250.10">
    <property type="match status" value="1"/>
</dbReference>
<evidence type="ECO:0000256" key="2">
    <source>
        <dbReference type="ARBA" id="ARBA00004613"/>
    </source>
</evidence>
<comment type="subcellular location">
    <subcellularLocation>
        <location evidence="2">Secreted</location>
    </subcellularLocation>
</comment>
<dbReference type="InterPro" id="IPR000773">
    <property type="entry name" value="GM_colony-stim-fac"/>
</dbReference>
<dbReference type="SMART" id="SM00040">
    <property type="entry name" value="CSF2"/>
    <property type="match status" value="1"/>
</dbReference>
<dbReference type="GO" id="GO:0005129">
    <property type="term" value="F:granulocyte macrophage colony-stimulating factor receptor binding"/>
    <property type="evidence" value="ECO:0007669"/>
    <property type="project" value="InterPro"/>
</dbReference>
<accession>U6DEX1</accession>
<dbReference type="AlphaFoldDB" id="U6DEX1"/>
<evidence type="ECO:0000256" key="11">
    <source>
        <dbReference type="ARBA" id="ARBA00025874"/>
    </source>
</evidence>
<evidence type="ECO:0000256" key="13">
    <source>
        <dbReference type="SAM" id="SignalP"/>
    </source>
</evidence>
<dbReference type="PANTHER" id="PTHR10059:SF0">
    <property type="entry name" value="GRANULOCYTE-MACROPHAGE COLONY-STIMULATING FACTOR"/>
    <property type="match status" value="1"/>
</dbReference>
<keyword evidence="9" id="KW-1015">Disulfide bond</keyword>